<evidence type="ECO:0000313" key="2">
    <source>
        <dbReference type="EMBL" id="VEL20111.1"/>
    </source>
</evidence>
<organism evidence="2 3">
    <name type="scientific">Protopolystoma xenopodis</name>
    <dbReference type="NCBI Taxonomy" id="117903"/>
    <lineage>
        <taxon>Eukaryota</taxon>
        <taxon>Metazoa</taxon>
        <taxon>Spiralia</taxon>
        <taxon>Lophotrochozoa</taxon>
        <taxon>Platyhelminthes</taxon>
        <taxon>Monogenea</taxon>
        <taxon>Polyopisthocotylea</taxon>
        <taxon>Polystomatidea</taxon>
        <taxon>Polystomatidae</taxon>
        <taxon>Protopolystoma</taxon>
    </lineage>
</organism>
<sequence length="297" mass="31242">MPCHKLADFLNDLRTLATAHKLPLPPIAGLSPAVSLLSTHPLNTARKPTTFSYLASADDGHTDDEGGVNFDEATNFLVDSGSIFHSDSGPLESGHIGSTLSSDCLMVTDTTTTAARKRWATSRSNGPTSKSIDDETDWKPSSPDAGNMVAEAGSTNGDPAPSRPSGLRLDRGVSLGVDTTKFTMPLADETSGSELYTSSTTRCAADEGEVQLEAGRLVTLNNGRRSGEPRDTTRQLLRAALEMGGVRQTNGLQASSGFTGADGSQDMLEGRDPAGQNVELDMEGSQKPEVSRQLSSS</sequence>
<reference evidence="2" key="1">
    <citation type="submission" date="2018-11" db="EMBL/GenBank/DDBJ databases">
        <authorList>
            <consortium name="Pathogen Informatics"/>
        </authorList>
    </citation>
    <scope>NUCLEOTIDE SEQUENCE</scope>
</reference>
<gene>
    <name evidence="2" type="ORF">PXEA_LOCUS13551</name>
</gene>
<proteinExistence type="predicted"/>
<feature type="region of interest" description="Disordered" evidence="1">
    <location>
        <begin position="248"/>
        <end position="297"/>
    </location>
</feature>
<feature type="region of interest" description="Disordered" evidence="1">
    <location>
        <begin position="116"/>
        <end position="170"/>
    </location>
</feature>
<comment type="caution">
    <text evidence="2">The sequence shown here is derived from an EMBL/GenBank/DDBJ whole genome shotgun (WGS) entry which is preliminary data.</text>
</comment>
<name>A0A448WTV2_9PLAT</name>
<evidence type="ECO:0000256" key="1">
    <source>
        <dbReference type="SAM" id="MobiDB-lite"/>
    </source>
</evidence>
<feature type="compositionally biased region" description="Polar residues" evidence="1">
    <location>
        <begin position="248"/>
        <end position="258"/>
    </location>
</feature>
<keyword evidence="3" id="KW-1185">Reference proteome</keyword>
<dbReference type="Proteomes" id="UP000784294">
    <property type="component" value="Unassembled WGS sequence"/>
</dbReference>
<accession>A0A448WTV2</accession>
<protein>
    <submittedName>
        <fullName evidence="2">Uncharacterized protein</fullName>
    </submittedName>
</protein>
<evidence type="ECO:0000313" key="3">
    <source>
        <dbReference type="Proteomes" id="UP000784294"/>
    </source>
</evidence>
<dbReference type="AlphaFoldDB" id="A0A448WTV2"/>
<dbReference type="EMBL" id="CAAALY010044768">
    <property type="protein sequence ID" value="VEL20111.1"/>
    <property type="molecule type" value="Genomic_DNA"/>
</dbReference>